<feature type="domain" description="ATPase AAA-type core" evidence="3">
    <location>
        <begin position="262"/>
        <end position="349"/>
    </location>
</feature>
<dbReference type="Pfam" id="PF13175">
    <property type="entry name" value="AAA_15"/>
    <property type="match status" value="1"/>
</dbReference>
<dbReference type="RefSeq" id="WP_309851166.1">
    <property type="nucleotide sequence ID" value="NZ_BAAAIU010000003.1"/>
</dbReference>
<evidence type="ECO:0000313" key="5">
    <source>
        <dbReference type="Proteomes" id="UP001247307"/>
    </source>
</evidence>
<dbReference type="GO" id="GO:0016887">
    <property type="term" value="F:ATP hydrolysis activity"/>
    <property type="evidence" value="ECO:0007669"/>
    <property type="project" value="InterPro"/>
</dbReference>
<evidence type="ECO:0000259" key="3">
    <source>
        <dbReference type="Pfam" id="PF13304"/>
    </source>
</evidence>
<comment type="caution">
    <text evidence="4">The sequence shown here is derived from an EMBL/GenBank/DDBJ whole genome shotgun (WGS) entry which is preliminary data.</text>
</comment>
<dbReference type="InterPro" id="IPR014555">
    <property type="entry name" value="RecF-like"/>
</dbReference>
<dbReference type="InterPro" id="IPR041685">
    <property type="entry name" value="AAA_GajA/Old/RecF-like"/>
</dbReference>
<dbReference type="PIRSF" id="PIRSF029347">
    <property type="entry name" value="RecF"/>
    <property type="match status" value="1"/>
</dbReference>
<dbReference type="GO" id="GO:0000731">
    <property type="term" value="P:DNA synthesis involved in DNA repair"/>
    <property type="evidence" value="ECO:0007669"/>
    <property type="project" value="TreeGrafter"/>
</dbReference>
<dbReference type="PANTHER" id="PTHR32182:SF25">
    <property type="entry name" value="SLR1056 PROTEIN"/>
    <property type="match status" value="1"/>
</dbReference>
<dbReference type="PANTHER" id="PTHR32182">
    <property type="entry name" value="DNA REPLICATION AND REPAIR PROTEIN RECF"/>
    <property type="match status" value="1"/>
</dbReference>
<evidence type="ECO:0000313" key="4">
    <source>
        <dbReference type="EMBL" id="MDR6892328.1"/>
    </source>
</evidence>
<dbReference type="GO" id="GO:0006302">
    <property type="term" value="P:double-strand break repair"/>
    <property type="evidence" value="ECO:0007669"/>
    <property type="project" value="TreeGrafter"/>
</dbReference>
<keyword evidence="1" id="KW-0227">DNA damage</keyword>
<proteinExistence type="predicted"/>
<sequence>MRPLMKVSLANFRSFKDSTVTLGKLNVLVGPNEAGKSNFLDAIEFLGDSARDNLSRALEKRGGIERVRFRGEAEGPVKIGVTANVTAHASENAPDEYVLTFDALDSSAGGGLMRTESLVFKRTKGRGRRITVEGTRGQFIDGAGDVQGPSFQPPMDFALREDSLALSTLQNLPDDEGGAEVIKLAEAFSTFRVFNIDVRAAVQSSSISAGETGHVSLKADASNLAAVVMHILADEDLAGDFIADAREMIPGLDDIRVAERGGAGLSAVIELEERGLATPTQLADASFGTVRILALLALLYDQDPPLITCIEEIDHGLHPYVFDRLVELLRLASQRTQLFVVTHSPALVNRLTPEELIVVERDPEGWTRMPAIETGALVDMIEATDGELGLGELWFSGSLGGVPR</sequence>
<name>A0AAE4C691_9MICC</name>
<evidence type="ECO:0000256" key="1">
    <source>
        <dbReference type="ARBA" id="ARBA00023236"/>
    </source>
</evidence>
<gene>
    <name evidence="4" type="ORF">J2S35_001268</name>
</gene>
<dbReference type="Gene3D" id="3.40.50.300">
    <property type="entry name" value="P-loop containing nucleotide triphosphate hydrolases"/>
    <property type="match status" value="2"/>
</dbReference>
<dbReference type="GO" id="GO:0009432">
    <property type="term" value="P:SOS response"/>
    <property type="evidence" value="ECO:0007669"/>
    <property type="project" value="UniProtKB-KW"/>
</dbReference>
<feature type="domain" description="Endonuclease GajA/Old nuclease/RecF-like AAA" evidence="2">
    <location>
        <begin position="5"/>
        <end position="53"/>
    </location>
</feature>
<reference evidence="4" key="1">
    <citation type="submission" date="2023-07" db="EMBL/GenBank/DDBJ databases">
        <title>Sequencing the genomes of 1000 actinobacteria strains.</title>
        <authorList>
            <person name="Klenk H.-P."/>
        </authorList>
    </citation>
    <scope>NUCLEOTIDE SEQUENCE</scope>
    <source>
        <strain evidence="4">DSM 13988</strain>
    </source>
</reference>
<dbReference type="GO" id="GO:0005524">
    <property type="term" value="F:ATP binding"/>
    <property type="evidence" value="ECO:0007669"/>
    <property type="project" value="InterPro"/>
</dbReference>
<protein>
    <submittedName>
        <fullName evidence="4">ATPase</fullName>
    </submittedName>
</protein>
<dbReference type="Pfam" id="PF13304">
    <property type="entry name" value="AAA_21"/>
    <property type="match status" value="1"/>
</dbReference>
<dbReference type="SUPFAM" id="SSF52540">
    <property type="entry name" value="P-loop containing nucleoside triphosphate hydrolases"/>
    <property type="match status" value="1"/>
</dbReference>
<dbReference type="InterPro" id="IPR003959">
    <property type="entry name" value="ATPase_AAA_core"/>
</dbReference>
<dbReference type="Proteomes" id="UP001247307">
    <property type="component" value="Unassembled WGS sequence"/>
</dbReference>
<dbReference type="InterPro" id="IPR027417">
    <property type="entry name" value="P-loop_NTPase"/>
</dbReference>
<dbReference type="EMBL" id="JAVDUI010000001">
    <property type="protein sequence ID" value="MDR6892328.1"/>
    <property type="molecule type" value="Genomic_DNA"/>
</dbReference>
<evidence type="ECO:0000259" key="2">
    <source>
        <dbReference type="Pfam" id="PF13175"/>
    </source>
</evidence>
<dbReference type="AlphaFoldDB" id="A0AAE4C691"/>
<keyword evidence="1" id="KW-0742">SOS response</keyword>
<keyword evidence="5" id="KW-1185">Reference proteome</keyword>
<organism evidence="4 5">
    <name type="scientific">Falsarthrobacter nasiphocae</name>
    <dbReference type="NCBI Taxonomy" id="189863"/>
    <lineage>
        <taxon>Bacteria</taxon>
        <taxon>Bacillati</taxon>
        <taxon>Actinomycetota</taxon>
        <taxon>Actinomycetes</taxon>
        <taxon>Micrococcales</taxon>
        <taxon>Micrococcaceae</taxon>
        <taxon>Falsarthrobacter</taxon>
    </lineage>
</organism>
<accession>A0AAE4C691</accession>